<dbReference type="InterPro" id="IPR036974">
    <property type="entry name" value="PUA_sf"/>
</dbReference>
<name>D2RH52_ARCPA</name>
<dbReference type="GeneID" id="8739221"/>
<dbReference type="PaxDb" id="572546-Arcpr_0562"/>
<evidence type="ECO:0000259" key="1">
    <source>
        <dbReference type="SMART" id="SM00359"/>
    </source>
</evidence>
<dbReference type="SMART" id="SM00359">
    <property type="entry name" value="PUA"/>
    <property type="match status" value="1"/>
</dbReference>
<dbReference type="InterPro" id="IPR005155">
    <property type="entry name" value="UPF0113_PUA"/>
</dbReference>
<dbReference type="Pfam" id="PF03657">
    <property type="entry name" value="UPF0113"/>
    <property type="match status" value="1"/>
</dbReference>
<dbReference type="GO" id="GO:0003723">
    <property type="term" value="F:RNA binding"/>
    <property type="evidence" value="ECO:0007669"/>
    <property type="project" value="InterPro"/>
</dbReference>
<dbReference type="Proteomes" id="UP000001901">
    <property type="component" value="Chromosome"/>
</dbReference>
<dbReference type="HOGENOM" id="CLU_114385_0_0_2"/>
<keyword evidence="3" id="KW-1185">Reference proteome</keyword>
<organism evidence="2 3">
    <name type="scientific">Archaeoglobus profundus (strain DSM 5631 / JCM 9629 / NBRC 100127 / Av18)</name>
    <dbReference type="NCBI Taxonomy" id="572546"/>
    <lineage>
        <taxon>Archaea</taxon>
        <taxon>Methanobacteriati</taxon>
        <taxon>Methanobacteriota</taxon>
        <taxon>Archaeoglobi</taxon>
        <taxon>Archaeoglobales</taxon>
        <taxon>Archaeoglobaceae</taxon>
        <taxon>Archaeoglobus</taxon>
    </lineage>
</organism>
<dbReference type="PROSITE" id="PS50890">
    <property type="entry name" value="PUA"/>
    <property type="match status" value="1"/>
</dbReference>
<dbReference type="SUPFAM" id="SSF88697">
    <property type="entry name" value="PUA domain-like"/>
    <property type="match status" value="1"/>
</dbReference>
<dbReference type="InterPro" id="IPR015947">
    <property type="entry name" value="PUA-like_sf"/>
</dbReference>
<protein>
    <recommendedName>
        <fullName evidence="1">PUA domain-containing protein</fullName>
    </recommendedName>
</protein>
<sequence>MLRKPKRREEKVVKSALRAFGSENFLEENELLIKDSEGAKELYALSKDLANFINRVKLNYVCVGIKVGEVGSRRLRFTLEGSFYLIRREKKKVYVDEKGEMLFLYGRDIFARSVVKVTDDVEENDVVFVCNSKGDILGLGKSRFDASRYKDVEEDRVVVENLVDRGEYLRKEKLYKAF</sequence>
<dbReference type="OrthoDB" id="11794at2157"/>
<dbReference type="eggNOG" id="arCOG00993">
    <property type="taxonomic scope" value="Archaea"/>
</dbReference>
<proteinExistence type="predicted"/>
<gene>
    <name evidence="2" type="ordered locus">Arcpr_0562</name>
</gene>
<dbReference type="Gene3D" id="2.30.130.10">
    <property type="entry name" value="PUA domain"/>
    <property type="match status" value="1"/>
</dbReference>
<evidence type="ECO:0000313" key="3">
    <source>
        <dbReference type="Proteomes" id="UP000001901"/>
    </source>
</evidence>
<dbReference type="KEGG" id="apo:Arcpr_0562"/>
<dbReference type="RefSeq" id="WP_012939963.1">
    <property type="nucleotide sequence ID" value="NC_013741.1"/>
</dbReference>
<reference evidence="2 3" key="1">
    <citation type="journal article" date="2010" name="Stand. Genomic Sci.">
        <title>Complete genome sequence of Archaeoglobus profundus type strain (AV18).</title>
        <authorList>
            <person name="von Jan M."/>
            <person name="Lapidus A."/>
            <person name="Del Rio T.G."/>
            <person name="Copeland A."/>
            <person name="Tice H."/>
            <person name="Cheng J.F."/>
            <person name="Lucas S."/>
            <person name="Chen F."/>
            <person name="Nolan M."/>
            <person name="Goodwin L."/>
            <person name="Han C."/>
            <person name="Pitluck S."/>
            <person name="Liolios K."/>
            <person name="Ivanova N."/>
            <person name="Mavromatis K."/>
            <person name="Ovchinnikova G."/>
            <person name="Chertkov O."/>
            <person name="Pati A."/>
            <person name="Chen A."/>
            <person name="Palaniappan K."/>
            <person name="Land M."/>
            <person name="Hauser L."/>
            <person name="Chang Y.J."/>
            <person name="Jeffries C.D."/>
            <person name="Saunders E."/>
            <person name="Brettin T."/>
            <person name="Detter J.C."/>
            <person name="Chain P."/>
            <person name="Eichinger K."/>
            <person name="Huber H."/>
            <person name="Spring S."/>
            <person name="Rohde M."/>
            <person name="Goker M."/>
            <person name="Wirth R."/>
            <person name="Woyke T."/>
            <person name="Bristow J."/>
            <person name="Eisen J.A."/>
            <person name="Markowitz V."/>
            <person name="Hugenholtz P."/>
            <person name="Kyrpides N.C."/>
            <person name="Klenk H.P."/>
        </authorList>
    </citation>
    <scope>NUCLEOTIDE SEQUENCE [LARGE SCALE GENOMIC DNA]</scope>
    <source>
        <strain evidence="3">DSM 5631 / JCM 9629 / NBRC 100127 / Av18</strain>
    </source>
</reference>
<dbReference type="AlphaFoldDB" id="D2RH52"/>
<accession>D2RH52</accession>
<feature type="domain" description="PUA" evidence="1">
    <location>
        <begin position="91"/>
        <end position="170"/>
    </location>
</feature>
<dbReference type="EMBL" id="CP001857">
    <property type="protein sequence ID" value="ADB57627.1"/>
    <property type="molecule type" value="Genomic_DNA"/>
</dbReference>
<evidence type="ECO:0000313" key="2">
    <source>
        <dbReference type="EMBL" id="ADB57627.1"/>
    </source>
</evidence>
<dbReference type="InterPro" id="IPR040598">
    <property type="entry name" value="NIP7_N"/>
</dbReference>
<dbReference type="Pfam" id="PF17833">
    <property type="entry name" value="pre-PUA_NIP7"/>
    <property type="match status" value="1"/>
</dbReference>
<dbReference type="STRING" id="572546.Arcpr_0562"/>
<dbReference type="CDD" id="cd21151">
    <property type="entry name" value="PUA_Nip7-like"/>
    <property type="match status" value="1"/>
</dbReference>
<dbReference type="InterPro" id="IPR002478">
    <property type="entry name" value="PUA"/>
</dbReference>